<dbReference type="GO" id="GO:0055085">
    <property type="term" value="P:transmembrane transport"/>
    <property type="evidence" value="ECO:0007669"/>
    <property type="project" value="InterPro"/>
</dbReference>
<keyword evidence="2 7" id="KW-0813">Transport</keyword>
<dbReference type="EMBL" id="JABDJR010000176">
    <property type="protein sequence ID" value="NNF06048.1"/>
    <property type="molecule type" value="Genomic_DNA"/>
</dbReference>
<feature type="domain" description="ABC transmembrane type-1" evidence="8">
    <location>
        <begin position="27"/>
        <end position="242"/>
    </location>
</feature>
<reference evidence="9 10" key="1">
    <citation type="submission" date="2020-03" db="EMBL/GenBank/DDBJ databases">
        <title>Metabolic flexibility allows generalist bacteria to become dominant in a frequently disturbed ecosystem.</title>
        <authorList>
            <person name="Chen Y.-J."/>
            <person name="Leung P.M."/>
            <person name="Bay S.K."/>
            <person name="Hugenholtz P."/>
            <person name="Kessler A.J."/>
            <person name="Shelley G."/>
            <person name="Waite D.W."/>
            <person name="Cook P.L."/>
            <person name="Greening C."/>
        </authorList>
    </citation>
    <scope>NUCLEOTIDE SEQUENCE [LARGE SCALE GENOMIC DNA]</scope>
    <source>
        <strain evidence="9">SS_bin_28</strain>
    </source>
</reference>
<evidence type="ECO:0000256" key="7">
    <source>
        <dbReference type="RuleBase" id="RU363032"/>
    </source>
</evidence>
<comment type="subcellular location">
    <subcellularLocation>
        <location evidence="1 7">Cell membrane</location>
        <topology evidence="1 7">Multi-pass membrane protein</topology>
    </subcellularLocation>
</comment>
<feature type="transmembrane region" description="Helical" evidence="7">
    <location>
        <begin position="115"/>
        <end position="133"/>
    </location>
</feature>
<dbReference type="InterPro" id="IPR000515">
    <property type="entry name" value="MetI-like"/>
</dbReference>
<dbReference type="AlphaFoldDB" id="A0A7Y2E6C5"/>
<evidence type="ECO:0000256" key="2">
    <source>
        <dbReference type="ARBA" id="ARBA00022448"/>
    </source>
</evidence>
<evidence type="ECO:0000256" key="1">
    <source>
        <dbReference type="ARBA" id="ARBA00004651"/>
    </source>
</evidence>
<dbReference type="SUPFAM" id="SSF161098">
    <property type="entry name" value="MetI-like"/>
    <property type="match status" value="1"/>
</dbReference>
<dbReference type="GO" id="GO:0005886">
    <property type="term" value="C:plasma membrane"/>
    <property type="evidence" value="ECO:0007669"/>
    <property type="project" value="UniProtKB-SubCell"/>
</dbReference>
<organism evidence="9 10">
    <name type="scientific">Eiseniibacteriota bacterium</name>
    <dbReference type="NCBI Taxonomy" id="2212470"/>
    <lineage>
        <taxon>Bacteria</taxon>
        <taxon>Candidatus Eiseniibacteriota</taxon>
    </lineage>
</organism>
<evidence type="ECO:0000256" key="4">
    <source>
        <dbReference type="ARBA" id="ARBA00022692"/>
    </source>
</evidence>
<comment type="caution">
    <text evidence="9">The sequence shown here is derived from an EMBL/GenBank/DDBJ whole genome shotgun (WGS) entry which is preliminary data.</text>
</comment>
<keyword evidence="4 7" id="KW-0812">Transmembrane</keyword>
<keyword evidence="6 7" id="KW-0472">Membrane</keyword>
<feature type="transmembrane region" description="Helical" evidence="7">
    <location>
        <begin position="66"/>
        <end position="95"/>
    </location>
</feature>
<dbReference type="Proteomes" id="UP000547674">
    <property type="component" value="Unassembled WGS sequence"/>
</dbReference>
<dbReference type="PANTHER" id="PTHR30465:SF0">
    <property type="entry name" value="OLIGOPEPTIDE TRANSPORT SYSTEM PERMEASE PROTEIN APPB"/>
    <property type="match status" value="1"/>
</dbReference>
<evidence type="ECO:0000256" key="6">
    <source>
        <dbReference type="ARBA" id="ARBA00023136"/>
    </source>
</evidence>
<evidence type="ECO:0000313" key="10">
    <source>
        <dbReference type="Proteomes" id="UP000547674"/>
    </source>
</evidence>
<evidence type="ECO:0000256" key="5">
    <source>
        <dbReference type="ARBA" id="ARBA00022989"/>
    </source>
</evidence>
<evidence type="ECO:0000256" key="3">
    <source>
        <dbReference type="ARBA" id="ARBA00022475"/>
    </source>
</evidence>
<feature type="transmembrane region" description="Helical" evidence="7">
    <location>
        <begin position="218"/>
        <end position="244"/>
    </location>
</feature>
<name>A0A7Y2E6C5_UNCEI</name>
<accession>A0A7Y2E6C5</accession>
<dbReference type="PROSITE" id="PS50928">
    <property type="entry name" value="ABC_TM1"/>
    <property type="match status" value="1"/>
</dbReference>
<feature type="non-terminal residue" evidence="9">
    <location>
        <position position="1"/>
    </location>
</feature>
<proteinExistence type="inferred from homology"/>
<evidence type="ECO:0000259" key="8">
    <source>
        <dbReference type="PROSITE" id="PS50928"/>
    </source>
</evidence>
<keyword evidence="5 7" id="KW-1133">Transmembrane helix</keyword>
<evidence type="ECO:0000313" key="9">
    <source>
        <dbReference type="EMBL" id="NNF06048.1"/>
    </source>
</evidence>
<feature type="transmembrane region" description="Helical" evidence="7">
    <location>
        <begin position="177"/>
        <end position="198"/>
    </location>
</feature>
<dbReference type="PANTHER" id="PTHR30465">
    <property type="entry name" value="INNER MEMBRANE ABC TRANSPORTER"/>
    <property type="match status" value="1"/>
</dbReference>
<dbReference type="Pfam" id="PF00528">
    <property type="entry name" value="BPD_transp_1"/>
    <property type="match status" value="1"/>
</dbReference>
<keyword evidence="3" id="KW-1003">Cell membrane</keyword>
<feature type="transmembrane region" description="Helical" evidence="7">
    <location>
        <begin position="31"/>
        <end position="54"/>
    </location>
</feature>
<dbReference type="CDD" id="cd06261">
    <property type="entry name" value="TM_PBP2"/>
    <property type="match status" value="1"/>
</dbReference>
<protein>
    <submittedName>
        <fullName evidence="9">ABC transporter permease</fullName>
    </submittedName>
</protein>
<sequence length="251" mass="27283">KNIVFHLDFGESFSRHQPVFTVLKTGLLNTLLLGLAAAVITWVVSVPLGIIAAVKQYSFFDKSSSLIAFLGISVPEVFLALLLILLAAVTGWFPVGSMRSMDYETLSFGGKILDLLHHLILPAIVLATVPLASRMRQMRGNLLDVLRADYVTTARAKGLPESKVIVKHAVRNAINPLITLFGYTLATLISGSLLVEVVMSWPGLGRITLEALQTRDLYLMMGSVLMTSTMLIVGNLVADILLAISDPRIKV</sequence>
<comment type="similarity">
    <text evidence="7">Belongs to the binding-protein-dependent transport system permease family.</text>
</comment>
<dbReference type="InterPro" id="IPR035906">
    <property type="entry name" value="MetI-like_sf"/>
</dbReference>
<gene>
    <name evidence="9" type="ORF">HKN21_04755</name>
</gene>
<dbReference type="Gene3D" id="1.10.3720.10">
    <property type="entry name" value="MetI-like"/>
    <property type="match status" value="1"/>
</dbReference>